<dbReference type="Pfam" id="PF24836">
    <property type="entry name" value="NQRA_2nd"/>
    <property type="match status" value="1"/>
</dbReference>
<organism evidence="12 13">
    <name type="scientific">Flavobacterium ponti</name>
    <dbReference type="NCBI Taxonomy" id="665133"/>
    <lineage>
        <taxon>Bacteria</taxon>
        <taxon>Pseudomonadati</taxon>
        <taxon>Bacteroidota</taxon>
        <taxon>Flavobacteriia</taxon>
        <taxon>Flavobacteriales</taxon>
        <taxon>Flavobacteriaceae</taxon>
        <taxon>Flavobacterium</taxon>
    </lineage>
</organism>
<keyword evidence="13" id="KW-1185">Reference proteome</keyword>
<evidence type="ECO:0000256" key="8">
    <source>
        <dbReference type="HAMAP-Rule" id="MF_00425"/>
    </source>
</evidence>
<feature type="domain" description="NqrA second alpha/beta" evidence="11">
    <location>
        <begin position="114"/>
        <end position="257"/>
    </location>
</feature>
<comment type="catalytic activity">
    <reaction evidence="8">
        <text>a ubiquinone + n Na(+)(in) + NADH + H(+) = a ubiquinol + n Na(+)(out) + NAD(+)</text>
        <dbReference type="Rhea" id="RHEA:47748"/>
        <dbReference type="Rhea" id="RHEA-COMP:9565"/>
        <dbReference type="Rhea" id="RHEA-COMP:9566"/>
        <dbReference type="ChEBI" id="CHEBI:15378"/>
        <dbReference type="ChEBI" id="CHEBI:16389"/>
        <dbReference type="ChEBI" id="CHEBI:17976"/>
        <dbReference type="ChEBI" id="CHEBI:29101"/>
        <dbReference type="ChEBI" id="CHEBI:57540"/>
        <dbReference type="ChEBI" id="CHEBI:57945"/>
        <dbReference type="EC" id="7.2.1.1"/>
    </reaction>
</comment>
<dbReference type="Proteomes" id="UP001595885">
    <property type="component" value="Unassembled WGS sequence"/>
</dbReference>
<name>A0ABV9P4E1_9FLAO</name>
<comment type="subunit">
    <text evidence="8">Composed of six subunits; NqrA, NqrB, NqrC, NqrD, NqrE and NqrF.</text>
</comment>
<keyword evidence="1 8" id="KW-0813">Transport</keyword>
<evidence type="ECO:0000313" key="13">
    <source>
        <dbReference type="Proteomes" id="UP001595885"/>
    </source>
</evidence>
<dbReference type="EC" id="7.2.1.1" evidence="8"/>
<evidence type="ECO:0000256" key="1">
    <source>
        <dbReference type="ARBA" id="ARBA00022448"/>
    </source>
</evidence>
<keyword evidence="7 8" id="KW-0739">Sodium transport</keyword>
<sequence>MSKDIRIKKGLDLKLKGEAEKNLSVVSRSKVYAISPSDFHGMTPKMVVKEGAKVKAGEVIFYSKNDESVKFVSPVSGTIQEIIRGDKRVILQILIAADSQDVHVEHSKKNPKDLSSQEVKEHLLASGCWPFINQRPYDVIANSADSPKAIFVSGINSAPLASDLNFTLEGKKEFLKAGFEALAKLTSGKVHVTTRSNATFMPETDAIVLHKGEGVHPIGLVSTQIAKIDPINKGEKVWTVQMEDVAIIGELFLTGKINLQRTVALTGTGFDKPSYVNVIAGAQMADVVASNLKEGNYRIISGNVLTGDKKSKENGLGYYHNQVTVIPEGDDYDFFGWNLPRPNKFSIYRAGMFSFLTPNKKYDLNTNTNGEHRGFVLTGKYEKVFPLDIYPMELLKSILVKDIDQMEALGIYEVAPEDFALTEYVDVSKQDHQKIIRAGLDLMIKEVG</sequence>
<feature type="domain" description="NqrA N-terminal barrel-sandwich hybrid" evidence="9">
    <location>
        <begin position="5"/>
        <end position="98"/>
    </location>
</feature>
<dbReference type="RefSeq" id="WP_379738395.1">
    <property type="nucleotide sequence ID" value="NZ_JBHSGW010000002.1"/>
</dbReference>
<comment type="caution">
    <text evidence="12">The sequence shown here is derived from an EMBL/GenBank/DDBJ whole genome shotgun (WGS) entry which is preliminary data.</text>
</comment>
<protein>
    <recommendedName>
        <fullName evidence="8">Na(+)-translocating NADH-quinone reductase subunit A</fullName>
        <shortName evidence="8">Na(+)-NQR subunit A</shortName>
        <shortName evidence="8">Na(+)-translocating NQR subunit A</shortName>
        <ecNumber evidence="8">7.2.1.1</ecNumber>
    </recommendedName>
    <alternativeName>
        <fullName evidence="8">NQR complex subunit A</fullName>
    </alternativeName>
    <alternativeName>
        <fullName evidence="8">NQR-1 subunit A</fullName>
    </alternativeName>
</protein>
<dbReference type="InterPro" id="IPR056148">
    <property type="entry name" value="NQRA_2nd"/>
</dbReference>
<dbReference type="InterPro" id="IPR008703">
    <property type="entry name" value="NqrA"/>
</dbReference>
<dbReference type="InterPro" id="IPR056147">
    <property type="entry name" value="NQRA_N"/>
</dbReference>
<evidence type="ECO:0000256" key="4">
    <source>
        <dbReference type="ARBA" id="ARBA00023053"/>
    </source>
</evidence>
<accession>A0ABV9P4E1</accession>
<dbReference type="PANTHER" id="PTHR37839">
    <property type="entry name" value="NA(+)-TRANSLOCATING NADH-QUINONE REDUCTASE SUBUNIT A"/>
    <property type="match status" value="1"/>
</dbReference>
<evidence type="ECO:0000256" key="6">
    <source>
        <dbReference type="ARBA" id="ARBA00023075"/>
    </source>
</evidence>
<proteinExistence type="inferred from homology"/>
<evidence type="ECO:0000259" key="11">
    <source>
        <dbReference type="Pfam" id="PF24836"/>
    </source>
</evidence>
<dbReference type="Pfam" id="PF11973">
    <property type="entry name" value="NQRA_SLBB"/>
    <property type="match status" value="1"/>
</dbReference>
<evidence type="ECO:0000256" key="2">
    <source>
        <dbReference type="ARBA" id="ARBA00022967"/>
    </source>
</evidence>
<dbReference type="PANTHER" id="PTHR37839:SF1">
    <property type="entry name" value="NA(+)-TRANSLOCATING NADH-QUINONE REDUCTASE SUBUNIT A"/>
    <property type="match status" value="1"/>
</dbReference>
<keyword evidence="6 8" id="KW-0830">Ubiquinone</keyword>
<dbReference type="NCBIfam" id="NF003761">
    <property type="entry name" value="PRK05352.1-4"/>
    <property type="match status" value="1"/>
</dbReference>
<dbReference type="HAMAP" id="MF_00425">
    <property type="entry name" value="NqrA"/>
    <property type="match status" value="1"/>
</dbReference>
<keyword evidence="2 8" id="KW-1278">Translocase</keyword>
<gene>
    <name evidence="8" type="primary">nqrA</name>
    <name evidence="12" type="ORF">ACFO3U_03755</name>
</gene>
<feature type="domain" description="Na(+)-translocating NADH-quinone reductase subunit A C-terminal" evidence="10">
    <location>
        <begin position="262"/>
        <end position="309"/>
    </location>
</feature>
<evidence type="ECO:0000256" key="7">
    <source>
        <dbReference type="ARBA" id="ARBA00023201"/>
    </source>
</evidence>
<reference evidence="13" key="1">
    <citation type="journal article" date="2019" name="Int. J. Syst. Evol. Microbiol.">
        <title>The Global Catalogue of Microorganisms (GCM) 10K type strain sequencing project: providing services to taxonomists for standard genome sequencing and annotation.</title>
        <authorList>
            <consortium name="The Broad Institute Genomics Platform"/>
            <consortium name="The Broad Institute Genome Sequencing Center for Infectious Disease"/>
            <person name="Wu L."/>
            <person name="Ma J."/>
        </authorList>
    </citation>
    <scope>NUCLEOTIDE SEQUENCE [LARGE SCALE GENOMIC DNA]</scope>
    <source>
        <strain evidence="13">CCUG 50349</strain>
    </source>
</reference>
<keyword evidence="5 8" id="KW-0406">Ion transport</keyword>
<comment type="similarity">
    <text evidence="8">Belongs to the NqrA family.</text>
</comment>
<evidence type="ECO:0000256" key="3">
    <source>
        <dbReference type="ARBA" id="ARBA00023027"/>
    </source>
</evidence>
<dbReference type="Pfam" id="PF05896">
    <property type="entry name" value="NQRA_N"/>
    <property type="match status" value="1"/>
</dbReference>
<dbReference type="NCBIfam" id="TIGR01936">
    <property type="entry name" value="nqrA"/>
    <property type="match status" value="1"/>
</dbReference>
<keyword evidence="3 8" id="KW-0520">NAD</keyword>
<evidence type="ECO:0000259" key="10">
    <source>
        <dbReference type="Pfam" id="PF11973"/>
    </source>
</evidence>
<dbReference type="EMBL" id="JBHSGW010000002">
    <property type="protein sequence ID" value="MFC4739099.1"/>
    <property type="molecule type" value="Genomic_DNA"/>
</dbReference>
<evidence type="ECO:0000256" key="5">
    <source>
        <dbReference type="ARBA" id="ARBA00023065"/>
    </source>
</evidence>
<comment type="function">
    <text evidence="8">NQR complex catalyzes the reduction of ubiquinone-1 to ubiquinol by two successive reactions, coupled with the transport of Na(+) ions from the cytoplasm to the periplasm. NqrA to NqrE are probably involved in the second step, the conversion of ubisemiquinone to ubiquinol.</text>
</comment>
<evidence type="ECO:0000259" key="9">
    <source>
        <dbReference type="Pfam" id="PF05896"/>
    </source>
</evidence>
<keyword evidence="4 8" id="KW-0915">Sodium</keyword>
<dbReference type="InterPro" id="IPR022615">
    <property type="entry name" value="NqrA_C_domain"/>
</dbReference>
<evidence type="ECO:0000313" key="12">
    <source>
        <dbReference type="EMBL" id="MFC4739099.1"/>
    </source>
</evidence>